<gene>
    <name evidence="6" type="ORF">EV652_107172</name>
</gene>
<feature type="domain" description="S-adenosyl-L-homocysteine hydrolase NAD binding" evidence="5">
    <location>
        <begin position="138"/>
        <end position="292"/>
    </location>
</feature>
<dbReference type="InterPro" id="IPR042172">
    <property type="entry name" value="Adenosylhomocyst_ase-like_sf"/>
</dbReference>
<protein>
    <submittedName>
        <fullName evidence="6">Adenosylhomocysteinase</fullName>
    </submittedName>
</protein>
<accession>A0A4R2HD47</accession>
<evidence type="ECO:0000259" key="5">
    <source>
        <dbReference type="SMART" id="SM00997"/>
    </source>
</evidence>
<proteinExistence type="inferred from homology"/>
<comment type="caution">
    <text evidence="6">The sequence shown here is derived from an EMBL/GenBank/DDBJ whole genome shotgun (WGS) entry which is preliminary data.</text>
</comment>
<dbReference type="GO" id="GO:0006730">
    <property type="term" value="P:one-carbon metabolic process"/>
    <property type="evidence" value="ECO:0007669"/>
    <property type="project" value="UniProtKB-KW"/>
</dbReference>
<dbReference type="InterPro" id="IPR015878">
    <property type="entry name" value="Ado_hCys_hydrolase_NAD-bd"/>
</dbReference>
<keyword evidence="3" id="KW-0554">One-carbon metabolism</keyword>
<dbReference type="PANTHER" id="PTHR23420:SF0">
    <property type="entry name" value="ADENOSYLHOMOCYSTEINASE"/>
    <property type="match status" value="1"/>
</dbReference>
<dbReference type="GO" id="GO:0033353">
    <property type="term" value="P:S-adenosylmethionine cycle"/>
    <property type="evidence" value="ECO:0007669"/>
    <property type="project" value="TreeGrafter"/>
</dbReference>
<evidence type="ECO:0000313" key="7">
    <source>
        <dbReference type="Proteomes" id="UP000294508"/>
    </source>
</evidence>
<dbReference type="Gene3D" id="3.40.50.1480">
    <property type="entry name" value="Adenosylhomocysteinase-like"/>
    <property type="match status" value="1"/>
</dbReference>
<dbReference type="InterPro" id="IPR036291">
    <property type="entry name" value="NAD(P)-bd_dom_sf"/>
</dbReference>
<comment type="similarity">
    <text evidence="2">Belongs to the adenosylhomocysteinase family.</text>
</comment>
<evidence type="ECO:0000256" key="4">
    <source>
        <dbReference type="ARBA" id="ARBA00023027"/>
    </source>
</evidence>
<organism evidence="6 7">
    <name type="scientific">Kribbella steppae</name>
    <dbReference type="NCBI Taxonomy" id="2512223"/>
    <lineage>
        <taxon>Bacteria</taxon>
        <taxon>Bacillati</taxon>
        <taxon>Actinomycetota</taxon>
        <taxon>Actinomycetes</taxon>
        <taxon>Propionibacteriales</taxon>
        <taxon>Kribbellaceae</taxon>
        <taxon>Kribbella</taxon>
    </lineage>
</organism>
<dbReference type="AlphaFoldDB" id="A0A4R2HD47"/>
<name>A0A4R2HD47_9ACTN</name>
<evidence type="ECO:0000256" key="1">
    <source>
        <dbReference type="ARBA" id="ARBA00001911"/>
    </source>
</evidence>
<dbReference type="InterPro" id="IPR000043">
    <property type="entry name" value="Adenosylhomocysteinase-like"/>
</dbReference>
<reference evidence="6 7" key="1">
    <citation type="journal article" date="2015" name="Stand. Genomic Sci.">
        <title>Genomic Encyclopedia of Bacterial and Archaeal Type Strains, Phase III: the genomes of soil and plant-associated and newly described type strains.</title>
        <authorList>
            <person name="Whitman W.B."/>
            <person name="Woyke T."/>
            <person name="Klenk H.P."/>
            <person name="Zhou Y."/>
            <person name="Lilburn T.G."/>
            <person name="Beck B.J."/>
            <person name="De Vos P."/>
            <person name="Vandamme P."/>
            <person name="Eisen J.A."/>
            <person name="Garrity G."/>
            <person name="Hugenholtz P."/>
            <person name="Kyrpides N.C."/>
        </authorList>
    </citation>
    <scope>NUCLEOTIDE SEQUENCE [LARGE SCALE GENOMIC DNA]</scope>
    <source>
        <strain evidence="6 7">VKM Ac-2572</strain>
    </source>
</reference>
<dbReference type="SMART" id="SM00997">
    <property type="entry name" value="AdoHcyase_NAD"/>
    <property type="match status" value="1"/>
</dbReference>
<dbReference type="Gene3D" id="3.40.50.720">
    <property type="entry name" value="NAD(P)-binding Rossmann-like Domain"/>
    <property type="match status" value="1"/>
</dbReference>
<dbReference type="EMBL" id="SLWN01000007">
    <property type="protein sequence ID" value="TCO26281.1"/>
    <property type="molecule type" value="Genomic_DNA"/>
</dbReference>
<keyword evidence="7" id="KW-1185">Reference proteome</keyword>
<dbReference type="GO" id="GO:0004013">
    <property type="term" value="F:adenosylhomocysteinase activity"/>
    <property type="evidence" value="ECO:0007669"/>
    <property type="project" value="TreeGrafter"/>
</dbReference>
<dbReference type="GO" id="GO:0005829">
    <property type="term" value="C:cytosol"/>
    <property type="evidence" value="ECO:0007669"/>
    <property type="project" value="TreeGrafter"/>
</dbReference>
<dbReference type="SUPFAM" id="SSF52283">
    <property type="entry name" value="Formate/glycerate dehydrogenase catalytic domain-like"/>
    <property type="match status" value="1"/>
</dbReference>
<evidence type="ECO:0000313" key="6">
    <source>
        <dbReference type="EMBL" id="TCO26281.1"/>
    </source>
</evidence>
<keyword evidence="4" id="KW-0520">NAD</keyword>
<dbReference type="Proteomes" id="UP000294508">
    <property type="component" value="Unassembled WGS sequence"/>
</dbReference>
<dbReference type="PANTHER" id="PTHR23420">
    <property type="entry name" value="ADENOSYLHOMOCYSTEINASE"/>
    <property type="match status" value="1"/>
</dbReference>
<evidence type="ECO:0000256" key="2">
    <source>
        <dbReference type="ARBA" id="ARBA00007122"/>
    </source>
</evidence>
<comment type="cofactor">
    <cofactor evidence="1">
        <name>NAD(+)</name>
        <dbReference type="ChEBI" id="CHEBI:57540"/>
    </cofactor>
</comment>
<evidence type="ECO:0000256" key="3">
    <source>
        <dbReference type="ARBA" id="ARBA00022563"/>
    </source>
</evidence>
<dbReference type="SUPFAM" id="SSF51735">
    <property type="entry name" value="NAD(P)-binding Rossmann-fold domains"/>
    <property type="match status" value="1"/>
</dbReference>
<dbReference type="Pfam" id="PF00670">
    <property type="entry name" value="AdoHcyase_NAD"/>
    <property type="match status" value="1"/>
</dbReference>
<dbReference type="SMART" id="SM00996">
    <property type="entry name" value="AdoHcyase"/>
    <property type="match status" value="1"/>
</dbReference>
<sequence>MQRTAAAAERLPDLSAVRLAVTAHIDLKSALFLQAYREAGAAVILHPADQATTRDDVRRLVETWGIEVTTPAACVEWGPTHTVEMGGDVVVEAAARGYGGVVAGIEMTRTGINRVAGLALTHPVFDLDGVPVKNQLHNRFTVGSSTWHTVLARTQLSLHGLAVLVVGYGEVGGGLARTARSLGAIVQVAELDPGRALIASYDGFEVVDRIGDRADIVVTATGRTGTVSAEVIAGLKDGCLLVNAGHSAEEIDLDALGNGQDVVPAVTSHRVGGREILLFAGGHVANLAAGDGDSLNAFDITAALIVDSAGWLVAHGNEFPPGMHPYPGPS</sequence>